<dbReference type="AlphaFoldDB" id="A0A1I6YI71"/>
<evidence type="ECO:0000313" key="3">
    <source>
        <dbReference type="Proteomes" id="UP000182466"/>
    </source>
</evidence>
<keyword evidence="3" id="KW-1185">Reference proteome</keyword>
<evidence type="ECO:0000313" key="2">
    <source>
        <dbReference type="EMBL" id="SFT50098.1"/>
    </source>
</evidence>
<dbReference type="eggNOG" id="ENOG5031A3Q">
    <property type="taxonomic scope" value="Bacteria"/>
</dbReference>
<proteinExistence type="predicted"/>
<reference evidence="2 3" key="1">
    <citation type="submission" date="2016-10" db="EMBL/GenBank/DDBJ databases">
        <authorList>
            <person name="de Groot N.N."/>
        </authorList>
    </citation>
    <scope>NUCLEOTIDE SEQUENCE [LARGE SCALE GENOMIC DNA]</scope>
    <source>
        <strain evidence="2 3">CGMCC 1.10959</strain>
    </source>
</reference>
<dbReference type="EMBL" id="FPAW01000002">
    <property type="protein sequence ID" value="SFT50098.1"/>
    <property type="molecule type" value="Genomic_DNA"/>
</dbReference>
<evidence type="ECO:0000256" key="1">
    <source>
        <dbReference type="SAM" id="Phobius"/>
    </source>
</evidence>
<gene>
    <name evidence="2" type="ORF">SAMN05216236_102223</name>
</gene>
<protein>
    <submittedName>
        <fullName evidence="2">Uncharacterized protein</fullName>
    </submittedName>
</protein>
<accession>A0A1I6YI71</accession>
<dbReference type="Proteomes" id="UP000182466">
    <property type="component" value="Unassembled WGS sequence"/>
</dbReference>
<name>A0A1I6YI71_9RHOB</name>
<feature type="transmembrane region" description="Helical" evidence="1">
    <location>
        <begin position="25"/>
        <end position="46"/>
    </location>
</feature>
<dbReference type="STRING" id="999627.SAMN05216236_102223"/>
<keyword evidence="1" id="KW-0812">Transmembrane</keyword>
<keyword evidence="1" id="KW-0472">Membrane</keyword>
<organism evidence="2 3">
    <name type="scientific">Sedimentitalea nanhaiensis</name>
    <dbReference type="NCBI Taxonomy" id="999627"/>
    <lineage>
        <taxon>Bacteria</taxon>
        <taxon>Pseudomonadati</taxon>
        <taxon>Pseudomonadota</taxon>
        <taxon>Alphaproteobacteria</taxon>
        <taxon>Rhodobacterales</taxon>
        <taxon>Paracoccaceae</taxon>
        <taxon>Sedimentitalea</taxon>
    </lineage>
</organism>
<sequence length="183" mass="19370">MTDAPRAVNSIVTRSDLGQTAAMRAIFRIIVAGLALGACGPLSLYYRPGVSVSRMETDTTQCEVAALRDAPVANQIRQSPPIYFPGGRYCTGGGCYAAPGYWAGGGVYTVDLNSDLRQRVLDMCMAEKGYQPVSVPRCPEAVARQVPPAATRTMPVLTQGSCAVANKNGTWQIVTPQAPTASE</sequence>
<keyword evidence="1" id="KW-1133">Transmembrane helix</keyword>